<keyword evidence="7" id="KW-0963">Cytoplasm</keyword>
<dbReference type="Proteomes" id="UP001164746">
    <property type="component" value="Chromosome 4"/>
</dbReference>
<evidence type="ECO:0000256" key="11">
    <source>
        <dbReference type="ARBA" id="ARBA00023136"/>
    </source>
</evidence>
<dbReference type="EMBL" id="CP111015">
    <property type="protein sequence ID" value="WAR02802.1"/>
    <property type="molecule type" value="Genomic_DNA"/>
</dbReference>
<dbReference type="PRINTS" id="PR00806">
    <property type="entry name" value="VINCULIN"/>
</dbReference>
<dbReference type="InterPro" id="IPR017997">
    <property type="entry name" value="Vinculin"/>
</dbReference>
<evidence type="ECO:0000256" key="2">
    <source>
        <dbReference type="ARBA" id="ARBA00004413"/>
    </source>
</evidence>
<feature type="region of interest" description="Disordered" evidence="14">
    <location>
        <begin position="1188"/>
        <end position="1254"/>
    </location>
</feature>
<evidence type="ECO:0000313" key="16">
    <source>
        <dbReference type="Proteomes" id="UP001164746"/>
    </source>
</evidence>
<keyword evidence="8" id="KW-0677">Repeat</keyword>
<gene>
    <name evidence="15" type="ORF">MAR_009360</name>
</gene>
<proteinExistence type="inferred from homology"/>
<accession>A0ABY7E1W2</accession>
<keyword evidence="12" id="KW-0009">Actin-binding</keyword>
<feature type="compositionally biased region" description="Pro residues" evidence="14">
    <location>
        <begin position="1196"/>
        <end position="1217"/>
    </location>
</feature>
<dbReference type="InterPro" id="IPR036723">
    <property type="entry name" value="Alpha-catenin/vinculin-like_sf"/>
</dbReference>
<comment type="subcellular location">
    <subcellularLocation>
        <location evidence="3">Cell junction</location>
        <location evidence="3">Adherens junction</location>
    </subcellularLocation>
    <subcellularLocation>
        <location evidence="2">Cell membrane</location>
        <topology evidence="2">Peripheral membrane protein</topology>
        <orientation evidence="2">Cytoplasmic side</orientation>
    </subcellularLocation>
    <subcellularLocation>
        <location evidence="1">Cytoplasm</location>
        <location evidence="1">Cytoskeleton</location>
    </subcellularLocation>
</comment>
<evidence type="ECO:0000256" key="3">
    <source>
        <dbReference type="ARBA" id="ARBA00004536"/>
    </source>
</evidence>
<feature type="region of interest" description="Disordered" evidence="14">
    <location>
        <begin position="731"/>
        <end position="756"/>
    </location>
</feature>
<evidence type="ECO:0000256" key="8">
    <source>
        <dbReference type="ARBA" id="ARBA00022737"/>
    </source>
</evidence>
<keyword evidence="13" id="KW-0206">Cytoskeleton</keyword>
<evidence type="ECO:0000256" key="12">
    <source>
        <dbReference type="ARBA" id="ARBA00023203"/>
    </source>
</evidence>
<dbReference type="SUPFAM" id="SSF47220">
    <property type="entry name" value="alpha-catenin/vinculin-like"/>
    <property type="match status" value="6"/>
</dbReference>
<dbReference type="Gene3D" id="1.20.120.230">
    <property type="entry name" value="Alpha-catenin/vinculin-like"/>
    <property type="match status" value="2"/>
</dbReference>
<feature type="region of interest" description="Disordered" evidence="14">
    <location>
        <begin position="322"/>
        <end position="341"/>
    </location>
</feature>
<feature type="compositionally biased region" description="Polar residues" evidence="14">
    <location>
        <begin position="805"/>
        <end position="819"/>
    </location>
</feature>
<evidence type="ECO:0000256" key="13">
    <source>
        <dbReference type="ARBA" id="ARBA00023212"/>
    </source>
</evidence>
<dbReference type="PROSITE" id="PS00664">
    <property type="entry name" value="VINCULIN_2"/>
    <property type="match status" value="1"/>
</dbReference>
<evidence type="ECO:0000256" key="9">
    <source>
        <dbReference type="ARBA" id="ARBA00022889"/>
    </source>
</evidence>
<evidence type="ECO:0000256" key="1">
    <source>
        <dbReference type="ARBA" id="ARBA00004245"/>
    </source>
</evidence>
<keyword evidence="9" id="KW-0130">Cell adhesion</keyword>
<evidence type="ECO:0000256" key="10">
    <source>
        <dbReference type="ARBA" id="ARBA00022949"/>
    </source>
</evidence>
<dbReference type="InterPro" id="IPR006077">
    <property type="entry name" value="Vinculin/catenin"/>
</dbReference>
<keyword evidence="6" id="KW-1003">Cell membrane</keyword>
<organism evidence="15 16">
    <name type="scientific">Mya arenaria</name>
    <name type="common">Soft-shell clam</name>
    <dbReference type="NCBI Taxonomy" id="6604"/>
    <lineage>
        <taxon>Eukaryota</taxon>
        <taxon>Metazoa</taxon>
        <taxon>Spiralia</taxon>
        <taxon>Lophotrochozoa</taxon>
        <taxon>Mollusca</taxon>
        <taxon>Bivalvia</taxon>
        <taxon>Autobranchia</taxon>
        <taxon>Heteroconchia</taxon>
        <taxon>Euheterodonta</taxon>
        <taxon>Imparidentia</taxon>
        <taxon>Neoheterodontei</taxon>
        <taxon>Myida</taxon>
        <taxon>Myoidea</taxon>
        <taxon>Myidae</taxon>
        <taxon>Mya</taxon>
    </lineage>
</organism>
<evidence type="ECO:0000256" key="6">
    <source>
        <dbReference type="ARBA" id="ARBA00022475"/>
    </source>
</evidence>
<reference evidence="15" key="1">
    <citation type="submission" date="2022-11" db="EMBL/GenBank/DDBJ databases">
        <title>Centuries of genome instability and evolution in soft-shell clam transmissible cancer (bioRxiv).</title>
        <authorList>
            <person name="Hart S.F.M."/>
            <person name="Yonemitsu M.A."/>
            <person name="Giersch R.M."/>
            <person name="Beal B.F."/>
            <person name="Arriagada G."/>
            <person name="Davis B.W."/>
            <person name="Ostrander E.A."/>
            <person name="Goff S.P."/>
            <person name="Metzger M.J."/>
        </authorList>
    </citation>
    <scope>NUCLEOTIDE SEQUENCE</scope>
    <source>
        <strain evidence="15">MELC-2E11</strain>
        <tissue evidence="15">Siphon/mantle</tissue>
    </source>
</reference>
<name>A0ABY7E1W2_MYAAR</name>
<evidence type="ECO:0000256" key="7">
    <source>
        <dbReference type="ARBA" id="ARBA00022490"/>
    </source>
</evidence>
<comment type="similarity">
    <text evidence="4">Belongs to the vinculin/alpha-catenin family.</text>
</comment>
<evidence type="ECO:0000256" key="14">
    <source>
        <dbReference type="SAM" id="MobiDB-lite"/>
    </source>
</evidence>
<sequence length="1394" mass="153989">MPVFHTKTIESILEPVAVQVGYETINFSDDQILKQDMPPALRRVEESSILLLQASDMLRADPYSAPARKKLIEGSRGILQGTSALLLAFDESEVRKIIRVCKNVLEYLAITEVVDRMEDLVTYVKNLSPVLTRMTKEVDTREKELTHQVKNLTPVLISGIKIYITAKQTNQGVQDAQTNRDYVVRKMSDEIHEIIRVLQLTTYDEEEWDADDIAVMKKAQSAIEQKMKLAHDWLADPSALVGSSGDKSLRQILEDARRIADCCTNQDDRDRILKSVSNLESMSQALSELRAQGKGNSPQAMSLAREMQQKLKELQNLTGTSIANTERSGIRKPAPTVEGKVDQAQRWLTNPGLDDRGLGEQATRMVVADGRRVAEGCSGPLRSDLLRLCDETEILTNQLADLIAKGQGNSPQAKAIARHLSEKLLQLKGKIEEALVNQVAEDFIDITTPLKQLTEAASVPLGTPGREANFDDKRRNFEAHSAKLADTATMVATAGGCRNKKTVEEIFKSSKQITTAAKIVFSNPENQAAVEHFELLKKQWSDNMERLRGLVDEAVDSTALVKAEEEGILRDTERVEDGIRTRDSPKIVTNASNIARRANRVLQVAQQEADNSEDPNFVDNVNRASEQLRSTITPMVQCAKVVSMNPQDPGAANNWRKTNSGLIDAVGEVRKAVDTTPDCRRAEEMFPPPPDLSELQISEPCFVAPPRYAPPPPAVPPPPAQEFPQRRVVQQAAPRAAVRDQPDGPDPIVYNSPHSTLRFYPSPDAVSEWEARKSTSKTSATKPKHQVHYKSFMIGSPKVEHIRSKNSARTNPSPSSDNEQVQLTNFAVMPLSPENVASQMQSSHSYSANSFATDFGQNGYFKGSNGLTERIVPIEIEKNENELQEVSDVIKKYTKVSVVNPKTVSKKETKKEYSELTVTPAVTDVMKKYTKVSVVKPKTVTEEFSSVSATPPVTTNVTKKYAKVSVIPPVKNVLDLAVKETVNLATKPASKRSRFTSYSYLKFDQPKQKAKRISFSPKHYSQKSFRINSPKTTGSQTVSASVAYSGNCGARRRDRRSLLVKPLCEKYEMMIGSSGASSDEESGQIFKERSNTKIYHPMCGSYKSIKLSPVPSGTKCKTSGRSSIFIVPKYLRSRSQQKTQFVVPALRSSLSSSNTRRVESNCVWCEVPDQFADGAPGSPQFAQNLAREAPMKKQQPPVPQRSAPPPVPAPPIPPPPAWAAYSQDGPPRPPLPSDTMPPRPPPPETDDEEDFPVPQENQPIMMAAHMLHEEAKQWSSKDNEIIGAAKRMAFLMVRLSQLVRGEGGTKKDLISTAKSIAEASEEVTRLAKKLAAECTDKKMRTNLLQVCERIPTIGTQLKILSTVKATMLGAQEPIPAPDGSEIACAICVELNKIL</sequence>
<feature type="compositionally biased region" description="Pro residues" evidence="14">
    <location>
        <begin position="1226"/>
        <end position="1243"/>
    </location>
</feature>
<evidence type="ECO:0000256" key="5">
    <source>
        <dbReference type="ARBA" id="ARBA00014125"/>
    </source>
</evidence>
<dbReference type="Gene3D" id="1.20.120.810">
    <property type="entry name" value="Vinculin, Vh2 four-helix bundle"/>
    <property type="match status" value="3"/>
</dbReference>
<keyword evidence="11" id="KW-0472">Membrane</keyword>
<evidence type="ECO:0000313" key="15">
    <source>
        <dbReference type="EMBL" id="WAR02802.1"/>
    </source>
</evidence>
<protein>
    <recommendedName>
        <fullName evidence="5">Vinculin</fullName>
    </recommendedName>
</protein>
<feature type="region of interest" description="Disordered" evidence="14">
    <location>
        <begin position="798"/>
        <end position="819"/>
    </location>
</feature>
<dbReference type="Pfam" id="PF01044">
    <property type="entry name" value="Vinculin"/>
    <property type="match status" value="2"/>
</dbReference>
<keyword evidence="16" id="KW-1185">Reference proteome</keyword>
<keyword evidence="10" id="KW-0965">Cell junction</keyword>
<dbReference type="PANTHER" id="PTHR46180">
    <property type="entry name" value="VINCULIN"/>
    <property type="match status" value="1"/>
</dbReference>
<evidence type="ECO:0000256" key="4">
    <source>
        <dbReference type="ARBA" id="ARBA00008376"/>
    </source>
</evidence>
<dbReference type="InterPro" id="IPR000633">
    <property type="entry name" value="Vinculin_CS"/>
</dbReference>